<feature type="region of interest" description="Disordered" evidence="1">
    <location>
        <begin position="1"/>
        <end position="85"/>
    </location>
</feature>
<protein>
    <submittedName>
        <fullName evidence="2">Uncharacterized protein</fullName>
    </submittedName>
</protein>
<sequence>MPGPGPRRLPPAVFGAGPEGGVVREGPGLLLEPQHGHGRAREKDTGNRTALQAAPNQAKLDVNEAGGSGAGGPNPPGRLSLAGAGGGRACPLRVPPCSACLAGLHSRIPVMMLSALSRGCGGLQGANPVAELEQWGGHGAL</sequence>
<evidence type="ECO:0000313" key="3">
    <source>
        <dbReference type="Proteomes" id="UP001221898"/>
    </source>
</evidence>
<dbReference type="EMBL" id="JAINUG010000318">
    <property type="protein sequence ID" value="KAJ8378514.1"/>
    <property type="molecule type" value="Genomic_DNA"/>
</dbReference>
<proteinExistence type="predicted"/>
<organism evidence="2 3">
    <name type="scientific">Aldrovandia affinis</name>
    <dbReference type="NCBI Taxonomy" id="143900"/>
    <lineage>
        <taxon>Eukaryota</taxon>
        <taxon>Metazoa</taxon>
        <taxon>Chordata</taxon>
        <taxon>Craniata</taxon>
        <taxon>Vertebrata</taxon>
        <taxon>Euteleostomi</taxon>
        <taxon>Actinopterygii</taxon>
        <taxon>Neopterygii</taxon>
        <taxon>Teleostei</taxon>
        <taxon>Notacanthiformes</taxon>
        <taxon>Halosauridae</taxon>
        <taxon>Aldrovandia</taxon>
    </lineage>
</organism>
<comment type="caution">
    <text evidence="2">The sequence shown here is derived from an EMBL/GenBank/DDBJ whole genome shotgun (WGS) entry which is preliminary data.</text>
</comment>
<reference evidence="2" key="1">
    <citation type="journal article" date="2023" name="Science">
        <title>Genome structures resolve the early diversification of teleost fishes.</title>
        <authorList>
            <person name="Parey E."/>
            <person name="Louis A."/>
            <person name="Montfort J."/>
            <person name="Bouchez O."/>
            <person name="Roques C."/>
            <person name="Iampietro C."/>
            <person name="Lluch J."/>
            <person name="Castinel A."/>
            <person name="Donnadieu C."/>
            <person name="Desvignes T."/>
            <person name="Floi Bucao C."/>
            <person name="Jouanno E."/>
            <person name="Wen M."/>
            <person name="Mejri S."/>
            <person name="Dirks R."/>
            <person name="Jansen H."/>
            <person name="Henkel C."/>
            <person name="Chen W.J."/>
            <person name="Zahm M."/>
            <person name="Cabau C."/>
            <person name="Klopp C."/>
            <person name="Thompson A.W."/>
            <person name="Robinson-Rechavi M."/>
            <person name="Braasch I."/>
            <person name="Lecointre G."/>
            <person name="Bobe J."/>
            <person name="Postlethwait J.H."/>
            <person name="Berthelot C."/>
            <person name="Roest Crollius H."/>
            <person name="Guiguen Y."/>
        </authorList>
    </citation>
    <scope>NUCLEOTIDE SEQUENCE</scope>
    <source>
        <strain evidence="2">NC1722</strain>
    </source>
</reference>
<dbReference type="AlphaFoldDB" id="A0AAD7W363"/>
<dbReference type="Proteomes" id="UP001221898">
    <property type="component" value="Unassembled WGS sequence"/>
</dbReference>
<evidence type="ECO:0000313" key="2">
    <source>
        <dbReference type="EMBL" id="KAJ8378514.1"/>
    </source>
</evidence>
<accession>A0AAD7W363</accession>
<name>A0AAD7W363_9TELE</name>
<evidence type="ECO:0000256" key="1">
    <source>
        <dbReference type="SAM" id="MobiDB-lite"/>
    </source>
</evidence>
<gene>
    <name evidence="2" type="ORF">AAFF_G00238970</name>
</gene>
<keyword evidence="3" id="KW-1185">Reference proteome</keyword>